<evidence type="ECO:0000256" key="1">
    <source>
        <dbReference type="ARBA" id="ARBA00004651"/>
    </source>
</evidence>
<keyword evidence="4 9" id="KW-0812">Transmembrane</keyword>
<keyword evidence="3" id="KW-1003">Cell membrane</keyword>
<evidence type="ECO:0000256" key="2">
    <source>
        <dbReference type="ARBA" id="ARBA00022448"/>
    </source>
</evidence>
<dbReference type="PANTHER" id="PTHR11795">
    <property type="entry name" value="BRANCHED-CHAIN AMINO ACID TRANSPORT SYSTEM PERMEASE PROTEIN LIVH"/>
    <property type="match status" value="1"/>
</dbReference>
<evidence type="ECO:0000256" key="8">
    <source>
        <dbReference type="ARBA" id="ARBA00037998"/>
    </source>
</evidence>
<dbReference type="AlphaFoldDB" id="A0A1V3FQM2"/>
<dbReference type="InterPro" id="IPR052157">
    <property type="entry name" value="BCAA_transport_permease"/>
</dbReference>
<accession>A0A1V3FQM2</accession>
<comment type="similarity">
    <text evidence="8">Belongs to the binding-protein-dependent transport system permease family. LivHM subfamily.</text>
</comment>
<dbReference type="Pfam" id="PF02653">
    <property type="entry name" value="BPD_transp_2"/>
    <property type="match status" value="1"/>
</dbReference>
<dbReference type="Proteomes" id="UP000188458">
    <property type="component" value="Unassembled WGS sequence"/>
</dbReference>
<dbReference type="RefSeq" id="WP_077428990.1">
    <property type="nucleotide sequence ID" value="NZ_MQAD01000007.1"/>
</dbReference>
<evidence type="ECO:0000256" key="4">
    <source>
        <dbReference type="ARBA" id="ARBA00022692"/>
    </source>
</evidence>
<comment type="subcellular location">
    <subcellularLocation>
        <location evidence="1">Cell membrane</location>
        <topology evidence="1">Multi-pass membrane protein</topology>
    </subcellularLocation>
</comment>
<name>A0A1V3FQM2_9BACL</name>
<evidence type="ECO:0000313" key="10">
    <source>
        <dbReference type="EMBL" id="OOE03909.1"/>
    </source>
</evidence>
<sequence>MDLFINITINGLATGMLIFLLAAGLTLIFGLMDVLNFAHGALFLWGAYAGIWAYSATESFFLGIVIALITGMILGYLLERFIVKPVYGNHIQQILITLGVMLVLSEFVKVVWGPNIIQATAPEWLQGSWEVGSILLVKYRLFIIFIGLVVFFALLFLLNKTKLGLVVRAGVINKEMVQVLGINIRKVFLFVFILGAAMASLAGVLFGPYSGVIYAEIGLEYGILAFIVVIIGGMGSVLGSMIAALLVGILGAYTAYFIPDLSLAVNFVLMLTILIFKPTGLIAAKEVGK</sequence>
<evidence type="ECO:0000256" key="6">
    <source>
        <dbReference type="ARBA" id="ARBA00022989"/>
    </source>
</evidence>
<comment type="caution">
    <text evidence="10">The sequence shown here is derived from an EMBL/GenBank/DDBJ whole genome shotgun (WGS) entry which is preliminary data.</text>
</comment>
<feature type="transmembrane region" description="Helical" evidence="9">
    <location>
        <begin position="60"/>
        <end position="82"/>
    </location>
</feature>
<dbReference type="CDD" id="cd06582">
    <property type="entry name" value="TM_PBP1_LivH_like"/>
    <property type="match status" value="1"/>
</dbReference>
<dbReference type="GO" id="GO:0006865">
    <property type="term" value="P:amino acid transport"/>
    <property type="evidence" value="ECO:0007669"/>
    <property type="project" value="UniProtKB-KW"/>
</dbReference>
<feature type="transmembrane region" description="Helical" evidence="9">
    <location>
        <begin position="264"/>
        <end position="284"/>
    </location>
</feature>
<evidence type="ECO:0000313" key="11">
    <source>
        <dbReference type="Proteomes" id="UP000188458"/>
    </source>
</evidence>
<organism evidence="10 11">
    <name type="scientific">Anoxybacillus kestanbolensis</name>
    <dbReference type="NCBI Taxonomy" id="227476"/>
    <lineage>
        <taxon>Bacteria</taxon>
        <taxon>Bacillati</taxon>
        <taxon>Bacillota</taxon>
        <taxon>Bacilli</taxon>
        <taxon>Bacillales</taxon>
        <taxon>Anoxybacillaceae</taxon>
        <taxon>Anoxybacillus</taxon>
    </lineage>
</organism>
<evidence type="ECO:0000256" key="9">
    <source>
        <dbReference type="SAM" id="Phobius"/>
    </source>
</evidence>
<evidence type="ECO:0000256" key="5">
    <source>
        <dbReference type="ARBA" id="ARBA00022970"/>
    </source>
</evidence>
<protein>
    <submittedName>
        <fullName evidence="10">Branched-chain amino acid ABC transporter permease</fullName>
    </submittedName>
</protein>
<feature type="transmembrane region" description="Helical" evidence="9">
    <location>
        <begin position="137"/>
        <end position="158"/>
    </location>
</feature>
<keyword evidence="5" id="KW-0029">Amino-acid transport</keyword>
<feature type="transmembrane region" description="Helical" evidence="9">
    <location>
        <begin position="94"/>
        <end position="117"/>
    </location>
</feature>
<dbReference type="GO" id="GO:0005886">
    <property type="term" value="C:plasma membrane"/>
    <property type="evidence" value="ECO:0007669"/>
    <property type="project" value="UniProtKB-SubCell"/>
</dbReference>
<proteinExistence type="inferred from homology"/>
<feature type="transmembrane region" description="Helical" evidence="9">
    <location>
        <begin position="187"/>
        <end position="206"/>
    </location>
</feature>
<dbReference type="EMBL" id="MQAD01000007">
    <property type="protein sequence ID" value="OOE03909.1"/>
    <property type="molecule type" value="Genomic_DNA"/>
</dbReference>
<evidence type="ECO:0000256" key="7">
    <source>
        <dbReference type="ARBA" id="ARBA00023136"/>
    </source>
</evidence>
<keyword evidence="6 9" id="KW-1133">Transmembrane helix</keyword>
<reference evidence="11" key="1">
    <citation type="submission" date="2016-11" db="EMBL/GenBank/DDBJ databases">
        <title>Draft genome sequence of Anoxybacillus sp. strain 103 isolated from the Qarvajar hot spring in Nagorno-Karabach.</title>
        <authorList>
            <person name="Hovhannisyan P."/>
            <person name="Panosyan H."/>
            <person name="Birkeland N.-K."/>
        </authorList>
    </citation>
    <scope>NUCLEOTIDE SEQUENCE [LARGE SCALE GENOMIC DNA]</scope>
    <source>
        <strain evidence="11">103</strain>
    </source>
</reference>
<keyword evidence="2" id="KW-0813">Transport</keyword>
<feature type="transmembrane region" description="Helical" evidence="9">
    <location>
        <begin position="37"/>
        <end position="54"/>
    </location>
</feature>
<dbReference type="InterPro" id="IPR001851">
    <property type="entry name" value="ABC_transp_permease"/>
</dbReference>
<keyword evidence="11" id="KW-1185">Reference proteome</keyword>
<keyword evidence="7 9" id="KW-0472">Membrane</keyword>
<feature type="transmembrane region" description="Helical" evidence="9">
    <location>
        <begin position="12"/>
        <end position="30"/>
    </location>
</feature>
<gene>
    <name evidence="10" type="ORF">BO219_06990</name>
</gene>
<dbReference type="GO" id="GO:0022857">
    <property type="term" value="F:transmembrane transporter activity"/>
    <property type="evidence" value="ECO:0007669"/>
    <property type="project" value="InterPro"/>
</dbReference>
<evidence type="ECO:0000256" key="3">
    <source>
        <dbReference type="ARBA" id="ARBA00022475"/>
    </source>
</evidence>
<dbReference type="PANTHER" id="PTHR11795:SF442">
    <property type="entry name" value="ABC TRANSPORTER ATP-BINDING PROTEIN"/>
    <property type="match status" value="1"/>
</dbReference>